<name>A0A937K379_9CLOT</name>
<evidence type="ECO:0000313" key="3">
    <source>
        <dbReference type="Proteomes" id="UP000623681"/>
    </source>
</evidence>
<sequence>MEISNYIKKELIKLNLPCKSRNEMFQMMHQEAYKYGYVEEDFLEGLLSREEVFPTGIKLSNYSVAIPHTEAEYVKNQFISVVVPENPIRFKQMDDETLETEVSLIFMLGLNKPHSQLEVLKELMSLIQKEDVVKEIISAKDEEQVKELLTNITLENV</sequence>
<protein>
    <submittedName>
        <fullName evidence="2">PTS sugar transporter subunit IIA</fullName>
    </submittedName>
</protein>
<gene>
    <name evidence="2" type="ORF">JK634_01380</name>
</gene>
<dbReference type="Gene3D" id="3.40.930.10">
    <property type="entry name" value="Mannitol-specific EII, Chain A"/>
    <property type="match status" value="1"/>
</dbReference>
<dbReference type="Pfam" id="PF00359">
    <property type="entry name" value="PTS_EIIA_2"/>
    <property type="match status" value="1"/>
</dbReference>
<feature type="domain" description="PTS EIIA type-2" evidence="1">
    <location>
        <begin position="5"/>
        <end position="152"/>
    </location>
</feature>
<keyword evidence="3" id="KW-1185">Reference proteome</keyword>
<dbReference type="InterPro" id="IPR016152">
    <property type="entry name" value="PTrfase/Anion_transptr"/>
</dbReference>
<dbReference type="PANTHER" id="PTHR47738:SF3">
    <property type="entry name" value="PHOSPHOTRANSFERASE SYSTEM MANNITOL_FRUCTOSE-SPECIFIC IIA DOMAIN CONTAINING PROTEIN"/>
    <property type="match status" value="1"/>
</dbReference>
<dbReference type="RefSeq" id="WP_202765845.1">
    <property type="nucleotide sequence ID" value="NZ_JAESWA010000005.1"/>
</dbReference>
<dbReference type="InterPro" id="IPR002178">
    <property type="entry name" value="PTS_EIIA_type-2_dom"/>
</dbReference>
<comment type="caution">
    <text evidence="2">The sequence shown here is derived from an EMBL/GenBank/DDBJ whole genome shotgun (WGS) entry which is preliminary data.</text>
</comment>
<dbReference type="PANTHER" id="PTHR47738">
    <property type="entry name" value="PTS SYSTEM FRUCTOSE-LIKE EIIA COMPONENT-RELATED"/>
    <property type="match status" value="1"/>
</dbReference>
<reference evidence="2" key="1">
    <citation type="submission" date="2021-01" db="EMBL/GenBank/DDBJ databases">
        <title>Genome public.</title>
        <authorList>
            <person name="Liu C."/>
            <person name="Sun Q."/>
        </authorList>
    </citation>
    <scope>NUCLEOTIDE SEQUENCE</scope>
    <source>
        <strain evidence="2">YIM B02565</strain>
    </source>
</reference>
<keyword evidence="2" id="KW-0813">Transport</keyword>
<proteinExistence type="predicted"/>
<evidence type="ECO:0000313" key="2">
    <source>
        <dbReference type="EMBL" id="MBL4930464.1"/>
    </source>
</evidence>
<dbReference type="EMBL" id="JAESWA010000005">
    <property type="protein sequence ID" value="MBL4930464.1"/>
    <property type="molecule type" value="Genomic_DNA"/>
</dbReference>
<dbReference type="PROSITE" id="PS51094">
    <property type="entry name" value="PTS_EIIA_TYPE_2"/>
    <property type="match status" value="1"/>
</dbReference>
<evidence type="ECO:0000259" key="1">
    <source>
        <dbReference type="PROSITE" id="PS51094"/>
    </source>
</evidence>
<dbReference type="CDD" id="cd00211">
    <property type="entry name" value="PTS_IIA_fru"/>
    <property type="match status" value="1"/>
</dbReference>
<organism evidence="2 3">
    <name type="scientific">Clostridium paridis</name>
    <dbReference type="NCBI Taxonomy" id="2803863"/>
    <lineage>
        <taxon>Bacteria</taxon>
        <taxon>Bacillati</taxon>
        <taxon>Bacillota</taxon>
        <taxon>Clostridia</taxon>
        <taxon>Eubacteriales</taxon>
        <taxon>Clostridiaceae</taxon>
        <taxon>Clostridium</taxon>
    </lineage>
</organism>
<dbReference type="SUPFAM" id="SSF55804">
    <property type="entry name" value="Phoshotransferase/anion transport protein"/>
    <property type="match status" value="1"/>
</dbReference>
<dbReference type="AlphaFoldDB" id="A0A937K379"/>
<dbReference type="Proteomes" id="UP000623681">
    <property type="component" value="Unassembled WGS sequence"/>
</dbReference>
<keyword evidence="2" id="KW-0762">Sugar transport</keyword>
<dbReference type="InterPro" id="IPR051541">
    <property type="entry name" value="PTS_SugarTrans_NitroReg"/>
</dbReference>
<accession>A0A937K379</accession>